<feature type="domain" description="Mur ligase N-terminal catalytic" evidence="12">
    <location>
        <begin position="25"/>
        <end position="97"/>
    </location>
</feature>
<keyword evidence="3 10" id="KW-0132">Cell division</keyword>
<dbReference type="GO" id="GO:0005737">
    <property type="term" value="C:cytoplasm"/>
    <property type="evidence" value="ECO:0007669"/>
    <property type="project" value="UniProtKB-SubCell"/>
</dbReference>
<evidence type="ECO:0000256" key="8">
    <source>
        <dbReference type="ARBA" id="ARBA00023306"/>
    </source>
</evidence>
<dbReference type="HAMAP" id="MF_02019">
    <property type="entry name" value="MurF"/>
    <property type="match status" value="1"/>
</dbReference>
<dbReference type="Gene3D" id="3.40.1390.10">
    <property type="entry name" value="MurE/MurF, N-terminal domain"/>
    <property type="match status" value="1"/>
</dbReference>
<dbReference type="SUPFAM" id="SSF53244">
    <property type="entry name" value="MurD-like peptide ligases, peptide-binding domain"/>
    <property type="match status" value="1"/>
</dbReference>
<dbReference type="KEGG" id="tsh:Tsac_1565"/>
<keyword evidence="1 10" id="KW-0963">Cytoplasm</keyword>
<keyword evidence="8 10" id="KW-0131">Cell cycle</keyword>
<proteinExistence type="inferred from homology"/>
<dbReference type="GO" id="GO:0047480">
    <property type="term" value="F:UDP-N-acetylmuramoyl-tripeptide-D-alanyl-D-alanine ligase activity"/>
    <property type="evidence" value="ECO:0007669"/>
    <property type="project" value="UniProtKB-UniRule"/>
</dbReference>
<dbReference type="PATRIC" id="fig|1094508.3.peg.1587"/>
<dbReference type="BioCyc" id="TSAC1094508:GLMA-1588-MONOMER"/>
<evidence type="ECO:0000256" key="7">
    <source>
        <dbReference type="ARBA" id="ARBA00022984"/>
    </source>
</evidence>
<dbReference type="NCBIfam" id="TIGR01143">
    <property type="entry name" value="murF"/>
    <property type="match status" value="1"/>
</dbReference>
<keyword evidence="5 10" id="KW-0067">ATP-binding</keyword>
<keyword evidence="6 10" id="KW-0133">Cell shape</keyword>
<evidence type="ECO:0000256" key="11">
    <source>
        <dbReference type="RuleBase" id="RU004136"/>
    </source>
</evidence>
<keyword evidence="9 10" id="KW-0961">Cell wall biogenesis/degradation</keyword>
<comment type="pathway">
    <text evidence="10 11">Cell wall biogenesis; peptidoglycan biosynthesis.</text>
</comment>
<feature type="domain" description="Mur ligase central" evidence="14">
    <location>
        <begin position="108"/>
        <end position="292"/>
    </location>
</feature>
<organism evidence="15 16">
    <name type="scientific">Thermoanaerobacterium saccharolyticum (strain DSM 8691 / JW/SL-YS485)</name>
    <dbReference type="NCBI Taxonomy" id="1094508"/>
    <lineage>
        <taxon>Bacteria</taxon>
        <taxon>Bacillati</taxon>
        <taxon>Bacillota</taxon>
        <taxon>Clostridia</taxon>
        <taxon>Thermoanaerobacterales</taxon>
        <taxon>Thermoanaerobacteraceae</taxon>
        <taxon>Thermoanaerobacterium</taxon>
    </lineage>
</organism>
<dbReference type="GO" id="GO:0008360">
    <property type="term" value="P:regulation of cell shape"/>
    <property type="evidence" value="ECO:0007669"/>
    <property type="project" value="UniProtKB-KW"/>
</dbReference>
<reference evidence="15 16" key="1">
    <citation type="journal article" date="2014" name="Appl. Environ. Microbiol.">
        <title>Profile of Secreted Hydrolases, Associated Proteins, and SlpA in Thermoanaerobacterium saccharolyticum during the Degradation of Hemicellulose.</title>
        <authorList>
            <person name="Currie D.H."/>
            <person name="Guss A.M."/>
            <person name="Herring C.D."/>
            <person name="Giannone R.J."/>
            <person name="Johnson C.M."/>
            <person name="Lankford P.K."/>
            <person name="Brown S.D."/>
            <person name="Hettich R.L."/>
            <person name="Lynd L.R."/>
        </authorList>
    </citation>
    <scope>NUCLEOTIDE SEQUENCE [LARGE SCALE GENOMIC DNA]</scope>
    <source>
        <strain evidence="16">DSM 8691 / JW/SL-YS485</strain>
    </source>
</reference>
<dbReference type="InterPro" id="IPR051046">
    <property type="entry name" value="MurCDEF_CellWall_CoF430Synth"/>
</dbReference>
<keyword evidence="7 10" id="KW-0573">Peptidoglycan synthesis</keyword>
<dbReference type="GO" id="GO:0009252">
    <property type="term" value="P:peptidoglycan biosynthetic process"/>
    <property type="evidence" value="ECO:0007669"/>
    <property type="project" value="UniProtKB-UniRule"/>
</dbReference>
<keyword evidence="2 10" id="KW-0436">Ligase</keyword>
<dbReference type="EC" id="6.3.2.10" evidence="10 11"/>
<dbReference type="GO" id="GO:0005524">
    <property type="term" value="F:ATP binding"/>
    <property type="evidence" value="ECO:0007669"/>
    <property type="project" value="UniProtKB-UniRule"/>
</dbReference>
<dbReference type="RefSeq" id="WP_014758442.1">
    <property type="nucleotide sequence ID" value="NC_017992.1"/>
</dbReference>
<gene>
    <name evidence="10" type="primary">murF</name>
    <name evidence="15" type="ordered locus">Tsac_1565</name>
</gene>
<dbReference type="UniPathway" id="UPA00219"/>
<dbReference type="Gene3D" id="3.40.1190.10">
    <property type="entry name" value="Mur-like, catalytic domain"/>
    <property type="match status" value="1"/>
</dbReference>
<accession>I3VVM7</accession>
<dbReference type="EMBL" id="CP003184">
    <property type="protein sequence ID" value="AFK86572.1"/>
    <property type="molecule type" value="Genomic_DNA"/>
</dbReference>
<dbReference type="PANTHER" id="PTHR43024">
    <property type="entry name" value="UDP-N-ACETYLMURAMOYL-TRIPEPTIDE--D-ALANYL-D-ALANINE LIGASE"/>
    <property type="match status" value="1"/>
</dbReference>
<evidence type="ECO:0000313" key="16">
    <source>
        <dbReference type="Proteomes" id="UP000006178"/>
    </source>
</evidence>
<dbReference type="STRING" id="1094508.Tsac_1565"/>
<dbReference type="eggNOG" id="COG0770">
    <property type="taxonomic scope" value="Bacteria"/>
</dbReference>
<evidence type="ECO:0000256" key="6">
    <source>
        <dbReference type="ARBA" id="ARBA00022960"/>
    </source>
</evidence>
<dbReference type="InterPro" id="IPR036565">
    <property type="entry name" value="Mur-like_cat_sf"/>
</dbReference>
<evidence type="ECO:0000259" key="13">
    <source>
        <dbReference type="Pfam" id="PF02875"/>
    </source>
</evidence>
<comment type="subcellular location">
    <subcellularLocation>
        <location evidence="10 11">Cytoplasm</location>
    </subcellularLocation>
</comment>
<evidence type="ECO:0000259" key="14">
    <source>
        <dbReference type="Pfam" id="PF08245"/>
    </source>
</evidence>
<feature type="domain" description="Mur ligase C-terminal" evidence="13">
    <location>
        <begin position="315"/>
        <end position="440"/>
    </location>
</feature>
<protein>
    <recommendedName>
        <fullName evidence="10 11">UDP-N-acetylmuramoyl-tripeptide--D-alanyl-D-alanine ligase</fullName>
        <ecNumber evidence="10 11">6.3.2.10</ecNumber>
    </recommendedName>
    <alternativeName>
        <fullName evidence="10">D-alanyl-D-alanine-adding enzyme</fullName>
    </alternativeName>
</protein>
<dbReference type="PANTHER" id="PTHR43024:SF1">
    <property type="entry name" value="UDP-N-ACETYLMURAMOYL-TRIPEPTIDE--D-ALANYL-D-ALANINE LIGASE"/>
    <property type="match status" value="1"/>
</dbReference>
<evidence type="ECO:0000256" key="2">
    <source>
        <dbReference type="ARBA" id="ARBA00022598"/>
    </source>
</evidence>
<dbReference type="SUPFAM" id="SSF53623">
    <property type="entry name" value="MurD-like peptide ligases, catalytic domain"/>
    <property type="match status" value="1"/>
</dbReference>
<dbReference type="InterPro" id="IPR036615">
    <property type="entry name" value="Mur_ligase_C_dom_sf"/>
</dbReference>
<dbReference type="Pfam" id="PF08245">
    <property type="entry name" value="Mur_ligase_M"/>
    <property type="match status" value="1"/>
</dbReference>
<evidence type="ECO:0000313" key="15">
    <source>
        <dbReference type="EMBL" id="AFK86572.1"/>
    </source>
</evidence>
<dbReference type="InterPro" id="IPR035911">
    <property type="entry name" value="MurE/MurF_N"/>
</dbReference>
<comment type="similarity">
    <text evidence="10">Belongs to the MurCDEF family. MurF subfamily.</text>
</comment>
<evidence type="ECO:0000256" key="4">
    <source>
        <dbReference type="ARBA" id="ARBA00022741"/>
    </source>
</evidence>
<dbReference type="InterPro" id="IPR000713">
    <property type="entry name" value="Mur_ligase_N"/>
</dbReference>
<evidence type="ECO:0000256" key="10">
    <source>
        <dbReference type="HAMAP-Rule" id="MF_02019"/>
    </source>
</evidence>
<dbReference type="AlphaFoldDB" id="I3VVM7"/>
<evidence type="ECO:0000256" key="9">
    <source>
        <dbReference type="ARBA" id="ARBA00023316"/>
    </source>
</evidence>
<sequence length="457" mass="50498">MILTVKEILDATEGKLLSGDINICVSGISTDSRTIKSGDLFIPLKGERFNGEEFIDDALNVASASLTESINYIRHDNKPIIFVKDTKDALHRIAKYYRSKFDIPFIAVTGSSGKTTTKDMIYDVLSMKYNVLKTIGNFNNEIGLPLTLFKLNDDHEMAVVEMGMSGFGEIRRLKNIASPNVAVYTNIGVAHIEKLGSRENILKAKSELIEDFKDGDTIVINADDDMLIKLLDKKGPKFVTYGINNGNIKAFDIELKEESSKYKVLIDGCVLDVELNVPGKHNIYNSLAAICIGIQFDVNKDDIRKALSEFQPSAMRLNIIDAFGIKIINDVYNANPSSMKAALSVLGGYAGKRKIAVLGNMLELGQYADVAHREVGEHVKENDIDVLITVGDYALKIADGAVEKGMDKNNVFRCGNNAEAIDVIKNIMKESDVFLVKGSRGMKMEEIVKFLQESAYK</sequence>
<dbReference type="InterPro" id="IPR005863">
    <property type="entry name" value="UDP-N-AcMur_synth"/>
</dbReference>
<comment type="catalytic activity">
    <reaction evidence="10 11">
        <text>D-alanyl-D-alanine + UDP-N-acetyl-alpha-D-muramoyl-L-alanyl-gamma-D-glutamyl-meso-2,6-diaminopimelate + ATP = UDP-N-acetyl-alpha-D-muramoyl-L-alanyl-gamma-D-glutamyl-meso-2,6-diaminopimeloyl-D-alanyl-D-alanine + ADP + phosphate + H(+)</text>
        <dbReference type="Rhea" id="RHEA:28374"/>
        <dbReference type="ChEBI" id="CHEBI:15378"/>
        <dbReference type="ChEBI" id="CHEBI:30616"/>
        <dbReference type="ChEBI" id="CHEBI:43474"/>
        <dbReference type="ChEBI" id="CHEBI:57822"/>
        <dbReference type="ChEBI" id="CHEBI:61386"/>
        <dbReference type="ChEBI" id="CHEBI:83905"/>
        <dbReference type="ChEBI" id="CHEBI:456216"/>
        <dbReference type="EC" id="6.3.2.10"/>
    </reaction>
</comment>
<dbReference type="GO" id="GO:0008766">
    <property type="term" value="F:UDP-N-acetylmuramoylalanyl-D-glutamyl-2,6-diaminopimelate-D-alanyl-D-alanine ligase activity"/>
    <property type="evidence" value="ECO:0007669"/>
    <property type="project" value="RHEA"/>
</dbReference>
<dbReference type="InterPro" id="IPR013221">
    <property type="entry name" value="Mur_ligase_cen"/>
</dbReference>
<keyword evidence="4 10" id="KW-0547">Nucleotide-binding</keyword>
<evidence type="ECO:0000256" key="5">
    <source>
        <dbReference type="ARBA" id="ARBA00022840"/>
    </source>
</evidence>
<dbReference type="Gene3D" id="3.90.190.20">
    <property type="entry name" value="Mur ligase, C-terminal domain"/>
    <property type="match status" value="1"/>
</dbReference>
<keyword evidence="16" id="KW-1185">Reference proteome</keyword>
<evidence type="ECO:0000256" key="1">
    <source>
        <dbReference type="ARBA" id="ARBA00022490"/>
    </source>
</evidence>
<dbReference type="Proteomes" id="UP000006178">
    <property type="component" value="Chromosome"/>
</dbReference>
<dbReference type="GO" id="GO:0051301">
    <property type="term" value="P:cell division"/>
    <property type="evidence" value="ECO:0007669"/>
    <property type="project" value="UniProtKB-KW"/>
</dbReference>
<dbReference type="Pfam" id="PF01225">
    <property type="entry name" value="Mur_ligase"/>
    <property type="match status" value="1"/>
</dbReference>
<dbReference type="SUPFAM" id="SSF63418">
    <property type="entry name" value="MurE/MurF N-terminal domain"/>
    <property type="match status" value="1"/>
</dbReference>
<evidence type="ECO:0000259" key="12">
    <source>
        <dbReference type="Pfam" id="PF01225"/>
    </source>
</evidence>
<dbReference type="InterPro" id="IPR004101">
    <property type="entry name" value="Mur_ligase_C"/>
</dbReference>
<name>I3VVM7_THESW</name>
<feature type="binding site" evidence="10">
    <location>
        <begin position="110"/>
        <end position="116"/>
    </location>
    <ligand>
        <name>ATP</name>
        <dbReference type="ChEBI" id="CHEBI:30616"/>
    </ligand>
</feature>
<dbReference type="Pfam" id="PF02875">
    <property type="entry name" value="Mur_ligase_C"/>
    <property type="match status" value="1"/>
</dbReference>
<evidence type="ECO:0000256" key="3">
    <source>
        <dbReference type="ARBA" id="ARBA00022618"/>
    </source>
</evidence>
<dbReference type="GO" id="GO:0071555">
    <property type="term" value="P:cell wall organization"/>
    <property type="evidence" value="ECO:0007669"/>
    <property type="project" value="UniProtKB-KW"/>
</dbReference>
<comment type="function">
    <text evidence="10 11">Involved in cell wall formation. Catalyzes the final step in the synthesis of UDP-N-acetylmuramoyl-pentapeptide, the precursor of murein.</text>
</comment>